<organism evidence="1">
    <name type="scientific">Caulobacter sp. (strain K31)</name>
    <dbReference type="NCBI Taxonomy" id="366602"/>
    <lineage>
        <taxon>Bacteria</taxon>
        <taxon>Pseudomonadati</taxon>
        <taxon>Pseudomonadota</taxon>
        <taxon>Alphaproteobacteria</taxon>
        <taxon>Caulobacterales</taxon>
        <taxon>Caulobacteraceae</taxon>
        <taxon>Caulobacter</taxon>
    </lineage>
</organism>
<dbReference type="AlphaFoldDB" id="B0SUU1"/>
<protein>
    <recommendedName>
        <fullName evidence="2">DUF2946 domain-containing protein</fullName>
    </recommendedName>
</protein>
<sequence>MVGTAFRQHLSGTVAGPRRVRLGAASFTVDVGVLRSEIRGLLGAATALSLRQLLTAALVLAFVFGTIMSTPAAHEWFEAEPAASVQTLDDAGALATNQKAPFKKEAGRLCTGHCVAHTLTLPASYALAVAPVLQRAIWGLFQDQRLQAARPTLLDRPPRA</sequence>
<dbReference type="HOGENOM" id="CLU_1659112_0_0_5"/>
<evidence type="ECO:0000313" key="1">
    <source>
        <dbReference type="EMBL" id="ABZ71410.1"/>
    </source>
</evidence>
<name>B0SUU1_CAUSK</name>
<gene>
    <name evidence="1" type="ordered locus">Caul_2283</name>
</gene>
<proteinExistence type="predicted"/>
<accession>B0SUU1</accession>
<dbReference type="KEGG" id="cak:Caul_2283"/>
<dbReference type="EMBL" id="CP000927">
    <property type="protein sequence ID" value="ABZ71410.1"/>
    <property type="molecule type" value="Genomic_DNA"/>
</dbReference>
<dbReference type="OrthoDB" id="7188734at2"/>
<dbReference type="eggNOG" id="ENOG502ZIFW">
    <property type="taxonomic scope" value="Bacteria"/>
</dbReference>
<reference evidence="1" key="1">
    <citation type="submission" date="2008-01" db="EMBL/GenBank/DDBJ databases">
        <title>Complete sequence of chromosome of Caulobacter sp. K31.</title>
        <authorList>
            <consortium name="US DOE Joint Genome Institute"/>
            <person name="Copeland A."/>
            <person name="Lucas S."/>
            <person name="Lapidus A."/>
            <person name="Barry K."/>
            <person name="Glavina del Rio T."/>
            <person name="Dalin E."/>
            <person name="Tice H."/>
            <person name="Pitluck S."/>
            <person name="Bruce D."/>
            <person name="Goodwin L."/>
            <person name="Thompson L.S."/>
            <person name="Brettin T."/>
            <person name="Detter J.C."/>
            <person name="Han C."/>
            <person name="Schmutz J."/>
            <person name="Larimer F."/>
            <person name="Land M."/>
            <person name="Hauser L."/>
            <person name="Kyrpides N."/>
            <person name="Kim E."/>
            <person name="Stephens C."/>
            <person name="Richardson P."/>
        </authorList>
    </citation>
    <scope>NUCLEOTIDE SEQUENCE [LARGE SCALE GENOMIC DNA]</scope>
    <source>
        <strain evidence="1">K31</strain>
    </source>
</reference>
<dbReference type="STRING" id="366602.Caul_2283"/>
<evidence type="ECO:0008006" key="2">
    <source>
        <dbReference type="Google" id="ProtNLM"/>
    </source>
</evidence>